<accession>A0ABN7SXN0</accession>
<reference evidence="2 3" key="1">
    <citation type="submission" date="2021-04" db="EMBL/GenBank/DDBJ databases">
        <authorList>
            <person name="Bliznina A."/>
        </authorList>
    </citation>
    <scope>NUCLEOTIDE SEQUENCE [LARGE SCALE GENOMIC DNA]</scope>
</reference>
<name>A0ABN7SXN0_OIKDI</name>
<feature type="region of interest" description="Disordered" evidence="1">
    <location>
        <begin position="89"/>
        <end position="158"/>
    </location>
</feature>
<evidence type="ECO:0000256" key="1">
    <source>
        <dbReference type="SAM" id="MobiDB-lite"/>
    </source>
</evidence>
<protein>
    <submittedName>
        <fullName evidence="2">Oidioi.mRNA.OKI2018_I69.chr1.g2850.t1.cds</fullName>
    </submittedName>
</protein>
<keyword evidence="3" id="KW-1185">Reference proteome</keyword>
<proteinExistence type="predicted"/>
<sequence>MKQEDMQVVGTPATQTEEQKSSVLWGVPDDVLILLKQYNFEGHDAPTYTVTGSPNGLHFIVVWPTKDSNLGDKVLQDIMEIHQITQRETREISTQTDSADSTYASGDSCDELDVDIEDDNHSRSKLSISSADSGHAESGHAMQVDQEQNEDEPLPLPGRHHLEHLIKKDIDAVESDIEEIDCETKKAPISPQGFTPFTPYAPSQIDRFRQISANPVSSYAHQFQNMHQQYSNLAMLNHQAMQRQLSHSALIAKSASEFAVGQTSPVHHPIVSMGEPNVRQHLNEIYRKYNIVPKRIQGGTLEEVLRPPLKSQGHRTAHQIHLMRRMREVSSKMNLTDCTNPNYEDAVSVLLDSFEITAPYVNASDYRRKMNFLLRKRINNRRWFLRKKAKGAAGNNDESESTPNALPSPNPAAAEIKQEAPSTPAGFAPHPGLPTSAASHLLSHIMRPVPSLTIGGTPMIDSSHNAQMTVK</sequence>
<feature type="compositionally biased region" description="Acidic residues" evidence="1">
    <location>
        <begin position="108"/>
        <end position="118"/>
    </location>
</feature>
<evidence type="ECO:0000313" key="2">
    <source>
        <dbReference type="EMBL" id="CAG5106453.1"/>
    </source>
</evidence>
<feature type="compositionally biased region" description="Polar residues" evidence="1">
    <location>
        <begin position="92"/>
        <end position="105"/>
    </location>
</feature>
<evidence type="ECO:0000313" key="3">
    <source>
        <dbReference type="Proteomes" id="UP001158576"/>
    </source>
</evidence>
<feature type="compositionally biased region" description="Low complexity" evidence="1">
    <location>
        <begin position="403"/>
        <end position="414"/>
    </location>
</feature>
<feature type="region of interest" description="Disordered" evidence="1">
    <location>
        <begin position="389"/>
        <end position="434"/>
    </location>
</feature>
<gene>
    <name evidence="2" type="ORF">OKIOD_LOCUS11615</name>
</gene>
<dbReference type="EMBL" id="OU015566">
    <property type="protein sequence ID" value="CAG5106453.1"/>
    <property type="molecule type" value="Genomic_DNA"/>
</dbReference>
<dbReference type="Proteomes" id="UP001158576">
    <property type="component" value="Chromosome 1"/>
</dbReference>
<organism evidence="2 3">
    <name type="scientific">Oikopleura dioica</name>
    <name type="common">Tunicate</name>
    <dbReference type="NCBI Taxonomy" id="34765"/>
    <lineage>
        <taxon>Eukaryota</taxon>
        <taxon>Metazoa</taxon>
        <taxon>Chordata</taxon>
        <taxon>Tunicata</taxon>
        <taxon>Appendicularia</taxon>
        <taxon>Copelata</taxon>
        <taxon>Oikopleuridae</taxon>
        <taxon>Oikopleura</taxon>
    </lineage>
</organism>